<dbReference type="EMBL" id="CASHTH010003014">
    <property type="protein sequence ID" value="CAI8038815.1"/>
    <property type="molecule type" value="Genomic_DNA"/>
</dbReference>
<feature type="region of interest" description="Disordered" evidence="1">
    <location>
        <begin position="225"/>
        <end position="293"/>
    </location>
</feature>
<reference evidence="3" key="1">
    <citation type="submission" date="2023-03" db="EMBL/GenBank/DDBJ databases">
        <authorList>
            <person name="Steffen K."/>
            <person name="Cardenas P."/>
        </authorList>
    </citation>
    <scope>NUCLEOTIDE SEQUENCE</scope>
</reference>
<name>A0AA35X5E5_GEOBA</name>
<feature type="compositionally biased region" description="Gly residues" evidence="1">
    <location>
        <begin position="324"/>
        <end position="333"/>
    </location>
</feature>
<feature type="region of interest" description="Disordered" evidence="1">
    <location>
        <begin position="310"/>
        <end position="337"/>
    </location>
</feature>
<evidence type="ECO:0000313" key="3">
    <source>
        <dbReference type="EMBL" id="CAI8038815.1"/>
    </source>
</evidence>
<proteinExistence type="predicted"/>
<organism evidence="3 4">
    <name type="scientific">Geodia barretti</name>
    <name type="common">Barrett's horny sponge</name>
    <dbReference type="NCBI Taxonomy" id="519541"/>
    <lineage>
        <taxon>Eukaryota</taxon>
        <taxon>Metazoa</taxon>
        <taxon>Porifera</taxon>
        <taxon>Demospongiae</taxon>
        <taxon>Heteroscleromorpha</taxon>
        <taxon>Tetractinellida</taxon>
        <taxon>Astrophorina</taxon>
        <taxon>Geodiidae</taxon>
        <taxon>Geodia</taxon>
    </lineage>
</organism>
<feature type="transmembrane region" description="Helical" evidence="2">
    <location>
        <begin position="103"/>
        <end position="127"/>
    </location>
</feature>
<feature type="compositionally biased region" description="Low complexity" evidence="1">
    <location>
        <begin position="183"/>
        <end position="204"/>
    </location>
</feature>
<keyword evidence="2" id="KW-0472">Membrane</keyword>
<sequence length="658" mass="71192">TQVCYGASSSFLATKTGHTSVHSILAYSTAGASLRPLLSGLLAVGEETAVWRRVKMERAVFLASCLATFVFTTDAADEGDGSSSGEEQSGGDSGDSNNQLTPLLISVIALIAVFAIVIIVLTVAIVVMCRRQSNRRVYVRSKEFNTYRGFSQERTQSPPESTVIDPLSRPFSTRSTRSHSHIPTSPLSPAPHTAAATTSPASAARQHRSFSTSALDAHTYNHLRDHEGMQPLPPDYPKNEYSRLGPRSETPPLRPPKPAHMQQSGPADEPQSNFGPVDPPVSATNPTPLTGSERGAVAAVGRHVNGVSLLDSAEGDIDSRTEEGGGGGRGNGGSDEVFVRRSIYDTMTTDGLRTEPKGVLAILGESPSIDNLDARDYDKLALGTGAQPPSTAVTVAASPSPHSGSRKQRKSSVKIFDDPTYSPPLEKTGSSSNGSRADAGSSSKRSRSASVKVIDPRYVGDYERHPSFVPPQIEIPRDQLQEKYRGDYERDPTYFSRNPTRSFSVSATSGTSVQCRGRGDREHRSSLTLDPPVADKYRGDYERSEDYVPPPQRRVWNEDTRTDDYVLEPDPSYTGAYERHPNYVPPLIKRSSKTKIQILSTDTVSSNGVNSDRPNHVPHEYTSLAAVTKDPARQYATLNSDRSTICTLPTGSLKDSMV</sequence>
<dbReference type="Proteomes" id="UP001174909">
    <property type="component" value="Unassembled WGS sequence"/>
</dbReference>
<dbReference type="AlphaFoldDB" id="A0AA35X5E5"/>
<feature type="compositionally biased region" description="Polar residues" evidence="1">
    <location>
        <begin position="261"/>
        <end position="274"/>
    </location>
</feature>
<feature type="non-terminal residue" evidence="3">
    <location>
        <position position="658"/>
    </location>
</feature>
<feature type="region of interest" description="Disordered" evidence="1">
    <location>
        <begin position="489"/>
        <end position="533"/>
    </location>
</feature>
<feature type="region of interest" description="Disordered" evidence="1">
    <location>
        <begin position="149"/>
        <end position="210"/>
    </location>
</feature>
<gene>
    <name evidence="3" type="ORF">GBAR_LOCUS21638</name>
</gene>
<accession>A0AA35X5E5</accession>
<keyword evidence="4" id="KW-1185">Reference proteome</keyword>
<evidence type="ECO:0000256" key="1">
    <source>
        <dbReference type="SAM" id="MobiDB-lite"/>
    </source>
</evidence>
<keyword evidence="2" id="KW-0812">Transmembrane</keyword>
<evidence type="ECO:0000256" key="2">
    <source>
        <dbReference type="SAM" id="Phobius"/>
    </source>
</evidence>
<feature type="compositionally biased region" description="Polar residues" evidence="1">
    <location>
        <begin position="495"/>
        <end position="514"/>
    </location>
</feature>
<keyword evidence="2" id="KW-1133">Transmembrane helix</keyword>
<evidence type="ECO:0000313" key="4">
    <source>
        <dbReference type="Proteomes" id="UP001174909"/>
    </source>
</evidence>
<protein>
    <submittedName>
        <fullName evidence="3">Uncharacterized protein</fullName>
    </submittedName>
</protein>
<feature type="transmembrane region" description="Helical" evidence="2">
    <location>
        <begin position="59"/>
        <end position="76"/>
    </location>
</feature>
<feature type="compositionally biased region" description="Polar residues" evidence="1">
    <location>
        <begin position="149"/>
        <end position="160"/>
    </location>
</feature>
<feature type="region of interest" description="Disordered" evidence="1">
    <location>
        <begin position="381"/>
        <end position="452"/>
    </location>
</feature>
<comment type="caution">
    <text evidence="3">The sequence shown here is derived from an EMBL/GenBank/DDBJ whole genome shotgun (WGS) entry which is preliminary data.</text>
</comment>